<name>A0A2N8ST13_STUST</name>
<feature type="signal peptide" evidence="1">
    <location>
        <begin position="1"/>
        <end position="22"/>
    </location>
</feature>
<dbReference type="Proteomes" id="UP000235897">
    <property type="component" value="Unassembled WGS sequence"/>
</dbReference>
<evidence type="ECO:0000313" key="2">
    <source>
        <dbReference type="EMBL" id="PNG05593.1"/>
    </source>
</evidence>
<gene>
    <name evidence="2" type="ORF">CXL00_12830</name>
</gene>
<organism evidence="2 3">
    <name type="scientific">Stutzerimonas stutzeri</name>
    <name type="common">Pseudomonas stutzeri</name>
    <dbReference type="NCBI Taxonomy" id="316"/>
    <lineage>
        <taxon>Bacteria</taxon>
        <taxon>Pseudomonadati</taxon>
        <taxon>Pseudomonadota</taxon>
        <taxon>Gammaproteobacteria</taxon>
        <taxon>Pseudomonadales</taxon>
        <taxon>Pseudomonadaceae</taxon>
        <taxon>Stutzerimonas</taxon>
    </lineage>
</organism>
<evidence type="ECO:0008006" key="4">
    <source>
        <dbReference type="Google" id="ProtNLM"/>
    </source>
</evidence>
<dbReference type="InterPro" id="IPR021302">
    <property type="entry name" value="DUF2780_VcgC/VcgE"/>
</dbReference>
<comment type="caution">
    <text evidence="2">The sequence shown here is derived from an EMBL/GenBank/DDBJ whole genome shotgun (WGS) entry which is preliminary data.</text>
</comment>
<proteinExistence type="predicted"/>
<feature type="chain" id="PRO_5018119906" description="DUF2780 domain-containing protein" evidence="1">
    <location>
        <begin position="23"/>
        <end position="189"/>
    </location>
</feature>
<keyword evidence="1" id="KW-0732">Signal</keyword>
<evidence type="ECO:0000256" key="1">
    <source>
        <dbReference type="SAM" id="SignalP"/>
    </source>
</evidence>
<dbReference type="EMBL" id="POUW01000004">
    <property type="protein sequence ID" value="PNG05593.1"/>
    <property type="molecule type" value="Genomic_DNA"/>
</dbReference>
<dbReference type="RefSeq" id="WP_102846885.1">
    <property type="nucleotide sequence ID" value="NZ_JAETZY010000002.1"/>
</dbReference>
<accession>A0A2N8ST13</accession>
<dbReference type="OrthoDB" id="8546843at2"/>
<dbReference type="Pfam" id="PF11075">
    <property type="entry name" value="DUF2780"/>
    <property type="match status" value="1"/>
</dbReference>
<protein>
    <recommendedName>
        <fullName evidence="4">DUF2780 domain-containing protein</fullName>
    </recommendedName>
</protein>
<dbReference type="AlphaFoldDB" id="A0A2N8ST13"/>
<reference evidence="2 3" key="1">
    <citation type="submission" date="2018-01" db="EMBL/GenBank/DDBJ databases">
        <title>Denitrification phenotypes of diverse strains of Pseudomonas stutzeri.</title>
        <authorList>
            <person name="Milligan D.A."/>
            <person name="Bergaust L."/>
            <person name="Bakken L.R."/>
            <person name="Frostegard A."/>
        </authorList>
    </citation>
    <scope>NUCLEOTIDE SEQUENCE [LARGE SCALE GENOMIC DNA]</scope>
    <source>
        <strain evidence="2 3">28a3</strain>
    </source>
</reference>
<evidence type="ECO:0000313" key="3">
    <source>
        <dbReference type="Proteomes" id="UP000235897"/>
    </source>
</evidence>
<sequence length="189" mass="18663">MKHVPSIAVLVLLSLTTGAASAFSLGEAARAVTGVTGSGTPQNNAQTQALGLIGQLDELGVTPVQAVGGSGALLQLAKQQLSSTDYAQLAKSVPGIDKLTGDSGLNQLGQLGALSGLLGKADTSVNDQTAAAVDNVQSLPDVSRAFSALGMDAGLVGQFAPILLQYLGSQGVGGQLLQSLGGIWGVGGV</sequence>